<dbReference type="InterPro" id="IPR025444">
    <property type="entry name" value="Monooxy_af470"/>
</dbReference>
<evidence type="ECO:0000313" key="2">
    <source>
        <dbReference type="Proteomes" id="UP000192359"/>
    </source>
</evidence>
<comment type="caution">
    <text evidence="1">The sequence shown here is derived from an EMBL/GenBank/DDBJ whole genome shotgun (WGS) entry which is preliminary data.</text>
</comment>
<protein>
    <recommendedName>
        <fullName evidence="3">DUF4188 domain-containing protein</fullName>
    </recommendedName>
</protein>
<keyword evidence="2" id="KW-1185">Reference proteome</keyword>
<gene>
    <name evidence="1" type="ORF">A7979_03140</name>
</gene>
<accession>A0A1Y1RQE0</accession>
<dbReference type="OrthoDB" id="7566033at2"/>
<dbReference type="EMBL" id="LXWF01000033">
    <property type="protein sequence ID" value="ORC17408.1"/>
    <property type="molecule type" value="Genomic_DNA"/>
</dbReference>
<sequence length="160" mass="18258">MQGLNLGRFTSSNSQDVTVFMLGLRINSIMRPDAYLPVMKAYLNMVKYLENHPETGFLGQETWLKRTTVSIQYWESPQALQDFASNSSAPHMQAWRNFAQQASPHVGLWHETYQVPATARECIYFNMPAFGLGKARGLEAIGKETATAKRRMSRWKNPNK</sequence>
<proteinExistence type="predicted"/>
<evidence type="ECO:0000313" key="1">
    <source>
        <dbReference type="EMBL" id="ORC17408.1"/>
    </source>
</evidence>
<dbReference type="Proteomes" id="UP000192359">
    <property type="component" value="Unassembled WGS sequence"/>
</dbReference>
<dbReference type="InterPro" id="IPR011008">
    <property type="entry name" value="Dimeric_a/b-barrel"/>
</dbReference>
<evidence type="ECO:0008006" key="3">
    <source>
        <dbReference type="Google" id="ProtNLM"/>
    </source>
</evidence>
<reference evidence="1 2" key="1">
    <citation type="submission" date="2016-05" db="EMBL/GenBank/DDBJ databases">
        <title>Draft genome sequence of a porcine commensal Rothia nasimurium.</title>
        <authorList>
            <person name="Gaiser R.A."/>
            <person name="Van Baarlen P."/>
            <person name="Wells J.M."/>
        </authorList>
    </citation>
    <scope>NUCLEOTIDE SEQUENCE [LARGE SCALE GENOMIC DNA]</scope>
    <source>
        <strain evidence="1 2">PT-32</strain>
    </source>
</reference>
<dbReference type="Pfam" id="PF13826">
    <property type="entry name" value="Monooxy_af470-like"/>
    <property type="match status" value="1"/>
</dbReference>
<dbReference type="AlphaFoldDB" id="A0A1Y1RQE0"/>
<organism evidence="1 2">
    <name type="scientific">Rothia nasimurium</name>
    <dbReference type="NCBI Taxonomy" id="85336"/>
    <lineage>
        <taxon>Bacteria</taxon>
        <taxon>Bacillati</taxon>
        <taxon>Actinomycetota</taxon>
        <taxon>Actinomycetes</taxon>
        <taxon>Micrococcales</taxon>
        <taxon>Micrococcaceae</taxon>
        <taxon>Rothia</taxon>
    </lineage>
</organism>
<dbReference type="SUPFAM" id="SSF54909">
    <property type="entry name" value="Dimeric alpha+beta barrel"/>
    <property type="match status" value="1"/>
</dbReference>
<name>A0A1Y1RQE0_9MICC</name>